<sequence>MYVHSEQRGNSESKAFPLLPPRPLSYRDPRFFSRRSEPLGLQVQGFCCPLQQRAGSGQVSHRVTPRSREGRDAGVILLNSFKGLLESRAKAASGADRPKVAAEAGHPAARPHRISGAADAATVPCDNERQPRLKQPGNPKVSELHLYLPSSLCEDEEQDAEAEDVRCSAKITSVKANDAGSLVPPAQQRSTAHGTGTSRDVKPRGRQSSED</sequence>
<feature type="region of interest" description="Disordered" evidence="1">
    <location>
        <begin position="1"/>
        <end position="20"/>
    </location>
</feature>
<comment type="caution">
    <text evidence="2">The sequence shown here is derived from an EMBL/GenBank/DDBJ whole genome shotgun (WGS) entry which is preliminary data.</text>
</comment>
<dbReference type="Proteomes" id="UP001187415">
    <property type="component" value="Unassembled WGS sequence"/>
</dbReference>
<feature type="compositionally biased region" description="Basic and acidic residues" evidence="1">
    <location>
        <begin position="199"/>
        <end position="211"/>
    </location>
</feature>
<protein>
    <submittedName>
        <fullName evidence="2">Uncharacterized protein</fullName>
    </submittedName>
</protein>
<feature type="compositionally biased region" description="Polar residues" evidence="1">
    <location>
        <begin position="187"/>
        <end position="198"/>
    </location>
</feature>
<feature type="region of interest" description="Disordered" evidence="1">
    <location>
        <begin position="173"/>
        <end position="211"/>
    </location>
</feature>
<name>A0AA88MGY8_CHASR</name>
<evidence type="ECO:0000256" key="1">
    <source>
        <dbReference type="SAM" id="MobiDB-lite"/>
    </source>
</evidence>
<organism evidence="2 3">
    <name type="scientific">Channa striata</name>
    <name type="common">Snakehead murrel</name>
    <name type="synonym">Ophicephalus striatus</name>
    <dbReference type="NCBI Taxonomy" id="64152"/>
    <lineage>
        <taxon>Eukaryota</taxon>
        <taxon>Metazoa</taxon>
        <taxon>Chordata</taxon>
        <taxon>Craniata</taxon>
        <taxon>Vertebrata</taxon>
        <taxon>Euteleostomi</taxon>
        <taxon>Actinopterygii</taxon>
        <taxon>Neopterygii</taxon>
        <taxon>Teleostei</taxon>
        <taxon>Neoteleostei</taxon>
        <taxon>Acanthomorphata</taxon>
        <taxon>Anabantaria</taxon>
        <taxon>Anabantiformes</taxon>
        <taxon>Channoidei</taxon>
        <taxon>Channidae</taxon>
        <taxon>Channa</taxon>
    </lineage>
</organism>
<gene>
    <name evidence="2" type="ORF">Q5P01_014302</name>
</gene>
<accession>A0AA88MGY8</accession>
<reference evidence="2" key="1">
    <citation type="submission" date="2023-07" db="EMBL/GenBank/DDBJ databases">
        <title>Chromosome-level Genome Assembly of Striped Snakehead (Channa striata).</title>
        <authorList>
            <person name="Liu H."/>
        </authorList>
    </citation>
    <scope>NUCLEOTIDE SEQUENCE</scope>
    <source>
        <strain evidence="2">Gz</strain>
        <tissue evidence="2">Muscle</tissue>
    </source>
</reference>
<feature type="compositionally biased region" description="Basic and acidic residues" evidence="1">
    <location>
        <begin position="1"/>
        <end position="11"/>
    </location>
</feature>
<dbReference type="AlphaFoldDB" id="A0AA88MGY8"/>
<dbReference type="EMBL" id="JAUPFM010000011">
    <property type="protein sequence ID" value="KAK2837090.1"/>
    <property type="molecule type" value="Genomic_DNA"/>
</dbReference>
<evidence type="ECO:0000313" key="2">
    <source>
        <dbReference type="EMBL" id="KAK2837090.1"/>
    </source>
</evidence>
<proteinExistence type="predicted"/>
<keyword evidence="3" id="KW-1185">Reference proteome</keyword>
<feature type="region of interest" description="Disordered" evidence="1">
    <location>
        <begin position="90"/>
        <end position="141"/>
    </location>
</feature>
<evidence type="ECO:0000313" key="3">
    <source>
        <dbReference type="Proteomes" id="UP001187415"/>
    </source>
</evidence>